<dbReference type="InterPro" id="IPR002328">
    <property type="entry name" value="ADH_Zn_CS"/>
</dbReference>
<dbReference type="EMBL" id="JAMZFW010000016">
    <property type="protein sequence ID" value="MCP1103012.1"/>
    <property type="molecule type" value="Genomic_DNA"/>
</dbReference>
<accession>A0ABT1EEX0</accession>
<dbReference type="InterPro" id="IPR050129">
    <property type="entry name" value="Zn_alcohol_dh"/>
</dbReference>
<dbReference type="Pfam" id="PF00107">
    <property type="entry name" value="ADH_zinc_N"/>
    <property type="match status" value="1"/>
</dbReference>
<evidence type="ECO:0000259" key="5">
    <source>
        <dbReference type="Pfam" id="PF00107"/>
    </source>
</evidence>
<evidence type="ECO:0000256" key="2">
    <source>
        <dbReference type="ARBA" id="ARBA00022833"/>
    </source>
</evidence>
<organism evidence="7 8">
    <name type="scientific">Aequitasia blattaphilus</name>
    <dbReference type="NCBI Taxonomy" id="2949332"/>
    <lineage>
        <taxon>Bacteria</taxon>
        <taxon>Bacillati</taxon>
        <taxon>Bacillota</taxon>
        <taxon>Clostridia</taxon>
        <taxon>Lachnospirales</taxon>
        <taxon>Lachnospiraceae</taxon>
        <taxon>Aequitasia</taxon>
    </lineage>
</organism>
<keyword evidence="3" id="KW-0560">Oxidoreductase</keyword>
<proteinExistence type="inferred from homology"/>
<comment type="cofactor">
    <cofactor evidence="4">
        <name>Zn(2+)</name>
        <dbReference type="ChEBI" id="CHEBI:29105"/>
    </cofactor>
</comment>
<dbReference type="InterPro" id="IPR013154">
    <property type="entry name" value="ADH-like_N"/>
</dbReference>
<comment type="similarity">
    <text evidence="4">Belongs to the zinc-containing alcohol dehydrogenase family.</text>
</comment>
<dbReference type="PANTHER" id="PTHR43401">
    <property type="entry name" value="L-THREONINE 3-DEHYDROGENASE"/>
    <property type="match status" value="1"/>
</dbReference>
<dbReference type="InterPro" id="IPR013149">
    <property type="entry name" value="ADH-like_C"/>
</dbReference>
<dbReference type="Gene3D" id="3.90.180.10">
    <property type="entry name" value="Medium-chain alcohol dehydrogenases, catalytic domain"/>
    <property type="match status" value="2"/>
</dbReference>
<evidence type="ECO:0000256" key="1">
    <source>
        <dbReference type="ARBA" id="ARBA00022723"/>
    </source>
</evidence>
<sequence length="343" mass="38526">MKALVVEESGVVRVREVSEPVMGEYEARCEMLYGATCAGTDLSVIDGEFAWGNVYPSIIGHESIGRVVEVGNKVRNFKVGDLISRVYTRETDGVGLSWGGMAEFGLAVDTKAMWADGIDKEEWDGFRVNQVIPEGVIDPLDATMIITWRENLSWINRMGVTQDEKVLVVGSGANGISIAACAAIRGGQVVVIGNEAREESAMRTGIRNYYDYKKKEVVKEFIDENERMYDYVIDATGKKETLTPYMTMLKEGGTAAVYGMSDFYNYTFNPILGPKSFRFFNSYVDTYDEEETHEEVIDLIRAGKLDAGNWLDKENIFTWENAPEVYEHVRNRKAIKSVLKLSR</sequence>
<reference evidence="7 8" key="1">
    <citation type="journal article" date="2022" name="Genome Biol. Evol.">
        <title>Host diet, physiology and behaviors set the stage for Lachnospiraceae cladogenesis.</title>
        <authorList>
            <person name="Vera-Ponce De Leon A."/>
            <person name="Schneider M."/>
            <person name="Jahnes B.C."/>
            <person name="Sadowski V."/>
            <person name="Camuy-Velez L.A."/>
            <person name="Duan J."/>
            <person name="Sabree Z.L."/>
        </authorList>
    </citation>
    <scope>NUCLEOTIDE SEQUENCE [LARGE SCALE GENOMIC DNA]</scope>
    <source>
        <strain evidence="7 8">PAL113</strain>
    </source>
</reference>
<dbReference type="PROSITE" id="PS00059">
    <property type="entry name" value="ADH_ZINC"/>
    <property type="match status" value="1"/>
</dbReference>
<evidence type="ECO:0000313" key="7">
    <source>
        <dbReference type="EMBL" id="MCP1103012.1"/>
    </source>
</evidence>
<evidence type="ECO:0000256" key="4">
    <source>
        <dbReference type="RuleBase" id="RU361277"/>
    </source>
</evidence>
<dbReference type="Gene3D" id="3.40.50.720">
    <property type="entry name" value="NAD(P)-binding Rossmann-like Domain"/>
    <property type="match status" value="1"/>
</dbReference>
<name>A0ABT1EEX0_9FIRM</name>
<dbReference type="PANTHER" id="PTHR43401:SF2">
    <property type="entry name" value="L-THREONINE 3-DEHYDROGENASE"/>
    <property type="match status" value="1"/>
</dbReference>
<keyword evidence="1 4" id="KW-0479">Metal-binding</keyword>
<evidence type="ECO:0000313" key="8">
    <source>
        <dbReference type="Proteomes" id="UP001523566"/>
    </source>
</evidence>
<gene>
    <name evidence="7" type="ORF">NK125_11345</name>
</gene>
<dbReference type="InterPro" id="IPR036291">
    <property type="entry name" value="NAD(P)-bd_dom_sf"/>
</dbReference>
<dbReference type="RefSeq" id="WP_262066798.1">
    <property type="nucleotide sequence ID" value="NZ_JAMXOD010000016.1"/>
</dbReference>
<feature type="domain" description="Alcohol dehydrogenase-like N-terminal" evidence="6">
    <location>
        <begin position="36"/>
        <end position="104"/>
    </location>
</feature>
<keyword evidence="2 4" id="KW-0862">Zinc</keyword>
<evidence type="ECO:0000259" key="6">
    <source>
        <dbReference type="Pfam" id="PF08240"/>
    </source>
</evidence>
<comment type="caution">
    <text evidence="7">The sequence shown here is derived from an EMBL/GenBank/DDBJ whole genome shotgun (WGS) entry which is preliminary data.</text>
</comment>
<evidence type="ECO:0000256" key="3">
    <source>
        <dbReference type="ARBA" id="ARBA00023002"/>
    </source>
</evidence>
<dbReference type="Proteomes" id="UP001523566">
    <property type="component" value="Unassembled WGS sequence"/>
</dbReference>
<feature type="domain" description="Alcohol dehydrogenase-like C-terminal" evidence="5">
    <location>
        <begin position="175"/>
        <end position="299"/>
    </location>
</feature>
<protein>
    <submittedName>
        <fullName evidence="7">Zinc-binding dehydrogenase</fullName>
    </submittedName>
</protein>
<dbReference type="InterPro" id="IPR011032">
    <property type="entry name" value="GroES-like_sf"/>
</dbReference>
<dbReference type="SUPFAM" id="SSF50129">
    <property type="entry name" value="GroES-like"/>
    <property type="match status" value="1"/>
</dbReference>
<dbReference type="SUPFAM" id="SSF51735">
    <property type="entry name" value="NAD(P)-binding Rossmann-fold domains"/>
    <property type="match status" value="1"/>
</dbReference>
<dbReference type="Pfam" id="PF08240">
    <property type="entry name" value="ADH_N"/>
    <property type="match status" value="1"/>
</dbReference>
<keyword evidence="8" id="KW-1185">Reference proteome</keyword>